<comment type="caution">
    <text evidence="1">The sequence shown here is derived from an EMBL/GenBank/DDBJ whole genome shotgun (WGS) entry which is preliminary data.</text>
</comment>
<evidence type="ECO:0000313" key="1">
    <source>
        <dbReference type="EMBL" id="MEQ2305002.1"/>
    </source>
</evidence>
<dbReference type="Proteomes" id="UP001469553">
    <property type="component" value="Unassembled WGS sequence"/>
</dbReference>
<gene>
    <name evidence="1" type="ORF">AMECASPLE_033025</name>
</gene>
<name>A0ABV0ZGN0_9TELE</name>
<evidence type="ECO:0000313" key="2">
    <source>
        <dbReference type="Proteomes" id="UP001469553"/>
    </source>
</evidence>
<keyword evidence="2" id="KW-1185">Reference proteome</keyword>
<accession>A0ABV0ZGN0</accession>
<proteinExistence type="predicted"/>
<reference evidence="1 2" key="1">
    <citation type="submission" date="2021-06" db="EMBL/GenBank/DDBJ databases">
        <authorList>
            <person name="Palmer J.M."/>
        </authorList>
    </citation>
    <scope>NUCLEOTIDE SEQUENCE [LARGE SCALE GENOMIC DNA]</scope>
    <source>
        <strain evidence="1 2">AS_MEX2019</strain>
        <tissue evidence="1">Muscle</tissue>
    </source>
</reference>
<protein>
    <submittedName>
        <fullName evidence="1">Uncharacterized protein</fullName>
    </submittedName>
</protein>
<sequence>MLSKQRLIIYLCSSTSWDLWQDIGQVPSCSWRLGWVVEHVLCLPWGGWRVVLGMERLAFCTVAAGWFHWDSPLLFSGSGVAVVAVMVPLGFLCSGGPLEVYGLDLLRIFPRFRGACLWLLTHAIA</sequence>
<organism evidence="1 2">
    <name type="scientific">Ameca splendens</name>
    <dbReference type="NCBI Taxonomy" id="208324"/>
    <lineage>
        <taxon>Eukaryota</taxon>
        <taxon>Metazoa</taxon>
        <taxon>Chordata</taxon>
        <taxon>Craniata</taxon>
        <taxon>Vertebrata</taxon>
        <taxon>Euteleostomi</taxon>
        <taxon>Actinopterygii</taxon>
        <taxon>Neopterygii</taxon>
        <taxon>Teleostei</taxon>
        <taxon>Neoteleostei</taxon>
        <taxon>Acanthomorphata</taxon>
        <taxon>Ovalentaria</taxon>
        <taxon>Atherinomorphae</taxon>
        <taxon>Cyprinodontiformes</taxon>
        <taxon>Goodeidae</taxon>
        <taxon>Ameca</taxon>
    </lineage>
</organism>
<dbReference type="EMBL" id="JAHRIP010060822">
    <property type="protein sequence ID" value="MEQ2305002.1"/>
    <property type="molecule type" value="Genomic_DNA"/>
</dbReference>